<name>A0A1G6XM82_9PROT</name>
<dbReference type="EMBL" id="FNAP01000001">
    <property type="protein sequence ID" value="SDD78346.1"/>
    <property type="molecule type" value="Genomic_DNA"/>
</dbReference>
<gene>
    <name evidence="2" type="ORF">SAMN05421720_101528</name>
</gene>
<reference evidence="2 3" key="1">
    <citation type="submission" date="2016-10" db="EMBL/GenBank/DDBJ databases">
        <authorList>
            <person name="de Groot N.N."/>
        </authorList>
    </citation>
    <scope>NUCLEOTIDE SEQUENCE [LARGE SCALE GENOMIC DNA]</scope>
    <source>
        <strain evidence="2 3">ATCC 700224</strain>
    </source>
</reference>
<evidence type="ECO:0000313" key="3">
    <source>
        <dbReference type="Proteomes" id="UP000199412"/>
    </source>
</evidence>
<organism evidence="2 3">
    <name type="scientific">Rhodospira trueperi</name>
    <dbReference type="NCBI Taxonomy" id="69960"/>
    <lineage>
        <taxon>Bacteria</taxon>
        <taxon>Pseudomonadati</taxon>
        <taxon>Pseudomonadota</taxon>
        <taxon>Alphaproteobacteria</taxon>
        <taxon>Rhodospirillales</taxon>
        <taxon>Rhodospirillaceae</taxon>
        <taxon>Rhodospira</taxon>
    </lineage>
</organism>
<feature type="region of interest" description="Disordered" evidence="1">
    <location>
        <begin position="36"/>
        <end position="78"/>
    </location>
</feature>
<dbReference type="AlphaFoldDB" id="A0A1G6XM82"/>
<dbReference type="PROSITE" id="PS51257">
    <property type="entry name" value="PROKAR_LIPOPROTEIN"/>
    <property type="match status" value="1"/>
</dbReference>
<evidence type="ECO:0000256" key="1">
    <source>
        <dbReference type="SAM" id="MobiDB-lite"/>
    </source>
</evidence>
<protein>
    <submittedName>
        <fullName evidence="2">Uncharacterized protein</fullName>
    </submittedName>
</protein>
<accession>A0A1G6XM82</accession>
<sequence length="102" mass="11692">MPARIRSMRSVGASIAVAAVSLVLFTGCQTYHPPAHQPVRPRYAPPPTVVVPKPPPPRYRVHRPTRGHAYPPAWGQPHRPAWGQPHRPAWGYYDRRGQWHRW</sequence>
<dbReference type="Proteomes" id="UP000199412">
    <property type="component" value="Unassembled WGS sequence"/>
</dbReference>
<proteinExistence type="predicted"/>
<evidence type="ECO:0000313" key="2">
    <source>
        <dbReference type="EMBL" id="SDD78346.1"/>
    </source>
</evidence>
<keyword evidence="3" id="KW-1185">Reference proteome</keyword>
<feature type="compositionally biased region" description="Pro residues" evidence="1">
    <location>
        <begin position="43"/>
        <end position="58"/>
    </location>
</feature>